<feature type="region of interest" description="Disordered" evidence="1">
    <location>
        <begin position="186"/>
        <end position="219"/>
    </location>
</feature>
<evidence type="ECO:0000256" key="1">
    <source>
        <dbReference type="SAM" id="MobiDB-lite"/>
    </source>
</evidence>
<proteinExistence type="predicted"/>
<evidence type="ECO:0008006" key="3">
    <source>
        <dbReference type="Google" id="ProtNLM"/>
    </source>
</evidence>
<dbReference type="EMBL" id="CDMZ01002736">
    <property type="protein sequence ID" value="CEM43686.1"/>
    <property type="molecule type" value="Genomic_DNA"/>
</dbReference>
<evidence type="ECO:0000313" key="2">
    <source>
        <dbReference type="EMBL" id="CEM43686.1"/>
    </source>
</evidence>
<name>A0A0G4HI45_9ALVE</name>
<protein>
    <recommendedName>
        <fullName evidence="3">START domain-containing protein</fullName>
    </recommendedName>
</protein>
<accession>A0A0G4HI45</accession>
<feature type="region of interest" description="Disordered" evidence="1">
    <location>
        <begin position="139"/>
        <end position="163"/>
    </location>
</feature>
<feature type="region of interest" description="Disordered" evidence="1">
    <location>
        <begin position="284"/>
        <end position="317"/>
    </location>
</feature>
<feature type="compositionally biased region" description="Acidic residues" evidence="1">
    <location>
        <begin position="297"/>
        <end position="317"/>
    </location>
</feature>
<dbReference type="SUPFAM" id="SSF55961">
    <property type="entry name" value="Bet v1-like"/>
    <property type="match status" value="1"/>
</dbReference>
<organism evidence="2">
    <name type="scientific">Chromera velia CCMP2878</name>
    <dbReference type="NCBI Taxonomy" id="1169474"/>
    <lineage>
        <taxon>Eukaryota</taxon>
        <taxon>Sar</taxon>
        <taxon>Alveolata</taxon>
        <taxon>Colpodellida</taxon>
        <taxon>Chromeraceae</taxon>
        <taxon>Chromera</taxon>
    </lineage>
</organism>
<dbReference type="AlphaFoldDB" id="A0A0G4HI45"/>
<dbReference type="VEuPathDB" id="CryptoDB:Cvel_1060"/>
<reference evidence="2" key="1">
    <citation type="submission" date="2014-11" db="EMBL/GenBank/DDBJ databases">
        <authorList>
            <person name="Otto D Thomas"/>
            <person name="Naeem Raeece"/>
        </authorList>
    </citation>
    <scope>NUCLEOTIDE SEQUENCE</scope>
</reference>
<gene>
    <name evidence="2" type="ORF">Cvel_1060</name>
</gene>
<dbReference type="InterPro" id="IPR023393">
    <property type="entry name" value="START-like_dom_sf"/>
</dbReference>
<dbReference type="Gene3D" id="3.30.530.20">
    <property type="match status" value="1"/>
</dbReference>
<sequence>MPREKERAMTILRSYSTDRLVRARISGEESFEDSSSDGEGDCHSFDDVVREQERDQDAMRRSDTAFYSCMDEDDLEHPLVRGKTIFQSFISRSVTQHLQSLTLVVDMSSYDIDELNQEGYTRKLITSVPPRVFLDYHGPGEAASVSDEPPMQPSSSAAASSSKLLERIKGTQSDLKGSGLTTSTAATIIDNHPGPSRSSKRMASLQPGRAVSPMVSSADRPLRRTMTISLREANLLREAASQCLSGLPLFKVTPLPSETFGIDQAKRLLMMVRMRVKARKLAAQARSRLRRRKGEEGAEAEPAESEESEEVEQLTEDEFVNQRTGRTFVPPVAEVMSKYDYTAADKIPVSNETRELMKYYFKERGQQMINELVQLVDEPVGKKFGWKDQGAKNGVDVFKSDNHVMRSHYECDTFITPEQLMEAIRVIPSHDWNDSMEYFTRLITYRNEEKLDQSICLLSFFGQMGQPGRYFITCVRMQEVAPDHWVMAMESVPEFGFSSPDELKGSAIDGRVFADANMIGYDVRKTPEGKLRVRLIANVDLKTGMIPSWIVNHVRYSTVLHLKQLVKAAEVYQRAKQAA</sequence>